<dbReference type="SUPFAM" id="SSF50800">
    <property type="entry name" value="PK beta-barrel domain-like"/>
    <property type="match status" value="1"/>
</dbReference>
<dbReference type="Pfam" id="PF03473">
    <property type="entry name" value="MOSC"/>
    <property type="match status" value="1"/>
</dbReference>
<dbReference type="PROSITE" id="PS51340">
    <property type="entry name" value="MOSC"/>
    <property type="match status" value="1"/>
</dbReference>
<dbReference type="InterPro" id="IPR005302">
    <property type="entry name" value="MoCF_Sase_C"/>
</dbReference>
<evidence type="ECO:0000313" key="3">
    <source>
        <dbReference type="Proteomes" id="UP000441754"/>
    </source>
</evidence>
<dbReference type="GO" id="GO:0030151">
    <property type="term" value="F:molybdenum ion binding"/>
    <property type="evidence" value="ECO:0007669"/>
    <property type="project" value="InterPro"/>
</dbReference>
<protein>
    <submittedName>
        <fullName evidence="2">MOSC domain-containing protein</fullName>
    </submittedName>
</protein>
<keyword evidence="3" id="KW-1185">Reference proteome</keyword>
<dbReference type="InterPro" id="IPR011037">
    <property type="entry name" value="Pyrv_Knase-like_insert_dom_sf"/>
</dbReference>
<accession>A0A7K0ETY2</accession>
<gene>
    <name evidence="2" type="ORF">GJJ30_28460</name>
</gene>
<dbReference type="GO" id="GO:0030170">
    <property type="term" value="F:pyridoxal phosphate binding"/>
    <property type="evidence" value="ECO:0007669"/>
    <property type="project" value="InterPro"/>
</dbReference>
<evidence type="ECO:0000259" key="1">
    <source>
        <dbReference type="PROSITE" id="PS51340"/>
    </source>
</evidence>
<organism evidence="2 3">
    <name type="scientific">Larkinella terrae</name>
    <dbReference type="NCBI Taxonomy" id="2025311"/>
    <lineage>
        <taxon>Bacteria</taxon>
        <taxon>Pseudomonadati</taxon>
        <taxon>Bacteroidota</taxon>
        <taxon>Cytophagia</taxon>
        <taxon>Cytophagales</taxon>
        <taxon>Spirosomataceae</taxon>
        <taxon>Larkinella</taxon>
    </lineage>
</organism>
<dbReference type="AlphaFoldDB" id="A0A7K0ETY2"/>
<dbReference type="GO" id="GO:0003824">
    <property type="term" value="F:catalytic activity"/>
    <property type="evidence" value="ECO:0007669"/>
    <property type="project" value="InterPro"/>
</dbReference>
<dbReference type="Proteomes" id="UP000441754">
    <property type="component" value="Unassembled WGS sequence"/>
</dbReference>
<dbReference type="OrthoDB" id="1550913at2"/>
<evidence type="ECO:0000313" key="2">
    <source>
        <dbReference type="EMBL" id="MRS65264.1"/>
    </source>
</evidence>
<feature type="domain" description="MOSC" evidence="1">
    <location>
        <begin position="23"/>
        <end position="152"/>
    </location>
</feature>
<reference evidence="2 3" key="1">
    <citation type="journal article" date="2018" name="Antonie Van Leeuwenhoek">
        <title>Larkinella terrae sp. nov., isolated from soil on Jeju Island, South Korea.</title>
        <authorList>
            <person name="Ten L.N."/>
            <person name="Jeon J."/>
            <person name="Park S.J."/>
            <person name="Park S."/>
            <person name="Lee S.Y."/>
            <person name="Kim M.K."/>
            <person name="Jung H.Y."/>
        </authorList>
    </citation>
    <scope>NUCLEOTIDE SEQUENCE [LARGE SCALE GENOMIC DNA]</scope>
    <source>
        <strain evidence="2 3">KCTC 52001</strain>
    </source>
</reference>
<comment type="caution">
    <text evidence="2">The sequence shown here is derived from an EMBL/GenBank/DDBJ whole genome shotgun (WGS) entry which is preliminary data.</text>
</comment>
<dbReference type="RefSeq" id="WP_154178549.1">
    <property type="nucleotide sequence ID" value="NZ_WJXZ01000014.1"/>
</dbReference>
<dbReference type="Gene3D" id="2.40.33.20">
    <property type="entry name" value="PK beta-barrel domain-like"/>
    <property type="match status" value="1"/>
</dbReference>
<dbReference type="EMBL" id="WJXZ01000014">
    <property type="protein sequence ID" value="MRS65264.1"/>
    <property type="molecule type" value="Genomic_DNA"/>
</dbReference>
<dbReference type="PANTHER" id="PTHR36930">
    <property type="entry name" value="METAL-SULFUR CLUSTER BIOSYNTHESIS PROTEINS YUAD-RELATED"/>
    <property type="match status" value="1"/>
</dbReference>
<dbReference type="InterPro" id="IPR052716">
    <property type="entry name" value="MOSC_domain"/>
</dbReference>
<dbReference type="PANTHER" id="PTHR36930:SF1">
    <property type="entry name" value="MOSC DOMAIN-CONTAINING PROTEIN"/>
    <property type="match status" value="1"/>
</dbReference>
<sequence>MQTFPRAGRLEWIGIRPVRNEPLEIVAQVAVSEKEGLVGDHYSGRSGNRHVTLIQAEHLPAVAAMTGRETVDPVLLRRNLIVSGLNLLALKDHQIQIGDAVILEITGLCHPCTRMEINLGPGGYNAMRGHGGLTARVIRGGTIRLGDAVTVLPAS</sequence>
<name>A0A7K0ETY2_9BACT</name>
<proteinExistence type="predicted"/>